<feature type="transmembrane region" description="Helical" evidence="5">
    <location>
        <begin position="336"/>
        <end position="355"/>
    </location>
</feature>
<feature type="transmembrane region" description="Helical" evidence="5">
    <location>
        <begin position="109"/>
        <end position="132"/>
    </location>
</feature>
<accession>A0ABW4P9L9</accession>
<organism evidence="7 8">
    <name type="scientific">Rhodococcus gannanensis</name>
    <dbReference type="NCBI Taxonomy" id="1960308"/>
    <lineage>
        <taxon>Bacteria</taxon>
        <taxon>Bacillati</taxon>
        <taxon>Actinomycetota</taxon>
        <taxon>Actinomycetes</taxon>
        <taxon>Mycobacteriales</taxon>
        <taxon>Nocardiaceae</taxon>
        <taxon>Rhodococcus</taxon>
    </lineage>
</organism>
<dbReference type="InterPro" id="IPR036259">
    <property type="entry name" value="MFS_trans_sf"/>
</dbReference>
<feature type="transmembrane region" description="Helical" evidence="5">
    <location>
        <begin position="144"/>
        <end position="165"/>
    </location>
</feature>
<evidence type="ECO:0000259" key="6">
    <source>
        <dbReference type="PROSITE" id="PS50850"/>
    </source>
</evidence>
<keyword evidence="4 5" id="KW-0472">Membrane</keyword>
<feature type="transmembrane region" description="Helical" evidence="5">
    <location>
        <begin position="171"/>
        <end position="191"/>
    </location>
</feature>
<feature type="transmembrane region" description="Helical" evidence="5">
    <location>
        <begin position="361"/>
        <end position="387"/>
    </location>
</feature>
<sequence length="518" mass="53207">MTSRVQNDGSRMTAAQVWTLAVVCSAVALVIAAAAALNTALPTIAVDTGANQNELTWIVDSYTLCLAALLLPSGALGDRYGRRGVLLAGLAVVAVASALPIWFDDPQQLITLRALAGVGAALVMPSTLSLVSATFPPGQRARGVAIWSGVAACGGITGLLVSGFLLEHWSWRSIFVGFAVASVLLFVVAWTVPASRESEPPPFDIPGALLAVIGIGLLVLGMLEAPIRGWTDPLSLGAIVAGLACAGAFVVVELRRTEPLLDVRLFRNRAFGAGATSLAFQFFAAFSMFFLVIQYMQLVLEFSPLQAGLAMVPMFLPVLVATVAMPWLQPRVGLRWLSAVGLVLCGAGLLVLATLGAEDSFASATISLLIFSAGIGLCTAPATTAILENTPDDKQGVASAVNDTTREVGAAIGIALAGSLLAATYRDSIAPAVAAVPEPAKEPVESSLAAALEVAKAAGAQGDELADFARAAFMDGLTHASVTLGAVLLVAAVGIAAYAPSRKAAARKAEPELVADRD</sequence>
<feature type="transmembrane region" description="Helical" evidence="5">
    <location>
        <begin position="273"/>
        <end position="293"/>
    </location>
</feature>
<keyword evidence="8" id="KW-1185">Reference proteome</keyword>
<dbReference type="Proteomes" id="UP001597286">
    <property type="component" value="Unassembled WGS sequence"/>
</dbReference>
<gene>
    <name evidence="7" type="ORF">ACFSJG_20650</name>
</gene>
<dbReference type="CDD" id="cd17321">
    <property type="entry name" value="MFS_MMR_MDR_like"/>
    <property type="match status" value="1"/>
</dbReference>
<dbReference type="PROSITE" id="PS50850">
    <property type="entry name" value="MFS"/>
    <property type="match status" value="1"/>
</dbReference>
<evidence type="ECO:0000256" key="3">
    <source>
        <dbReference type="ARBA" id="ARBA00022989"/>
    </source>
</evidence>
<dbReference type="RefSeq" id="WP_378487107.1">
    <property type="nucleotide sequence ID" value="NZ_JBHUFB010000019.1"/>
</dbReference>
<evidence type="ECO:0000256" key="2">
    <source>
        <dbReference type="ARBA" id="ARBA00022692"/>
    </source>
</evidence>
<evidence type="ECO:0000256" key="5">
    <source>
        <dbReference type="SAM" id="Phobius"/>
    </source>
</evidence>
<protein>
    <submittedName>
        <fullName evidence="7">MFS transporter</fullName>
    </submittedName>
</protein>
<evidence type="ECO:0000256" key="1">
    <source>
        <dbReference type="ARBA" id="ARBA00004651"/>
    </source>
</evidence>
<feature type="transmembrane region" description="Helical" evidence="5">
    <location>
        <begin position="305"/>
        <end position="324"/>
    </location>
</feature>
<name>A0ABW4P9L9_9NOCA</name>
<feature type="domain" description="Major facilitator superfamily (MFS) profile" evidence="6">
    <location>
        <begin position="19"/>
        <end position="503"/>
    </location>
</feature>
<feature type="transmembrane region" description="Helical" evidence="5">
    <location>
        <begin position="57"/>
        <end position="77"/>
    </location>
</feature>
<dbReference type="Gene3D" id="1.20.1250.20">
    <property type="entry name" value="MFS general substrate transporter like domains"/>
    <property type="match status" value="2"/>
</dbReference>
<dbReference type="PANTHER" id="PTHR42718">
    <property type="entry name" value="MAJOR FACILITATOR SUPERFAMILY MULTIDRUG TRANSPORTER MFSC"/>
    <property type="match status" value="1"/>
</dbReference>
<dbReference type="SUPFAM" id="SSF103473">
    <property type="entry name" value="MFS general substrate transporter"/>
    <property type="match status" value="1"/>
</dbReference>
<keyword evidence="3 5" id="KW-1133">Transmembrane helix</keyword>
<evidence type="ECO:0000313" key="7">
    <source>
        <dbReference type="EMBL" id="MFD1814634.1"/>
    </source>
</evidence>
<feature type="transmembrane region" description="Helical" evidence="5">
    <location>
        <begin position="203"/>
        <end position="222"/>
    </location>
</feature>
<dbReference type="PANTHER" id="PTHR42718:SF42">
    <property type="entry name" value="EXPORT PROTEIN"/>
    <property type="match status" value="1"/>
</dbReference>
<comment type="caution">
    <text evidence="7">The sequence shown here is derived from an EMBL/GenBank/DDBJ whole genome shotgun (WGS) entry which is preliminary data.</text>
</comment>
<evidence type="ECO:0000256" key="4">
    <source>
        <dbReference type="ARBA" id="ARBA00023136"/>
    </source>
</evidence>
<feature type="transmembrane region" description="Helical" evidence="5">
    <location>
        <begin position="84"/>
        <end position="103"/>
    </location>
</feature>
<comment type="subcellular location">
    <subcellularLocation>
        <location evidence="1">Cell membrane</location>
        <topology evidence="1">Multi-pass membrane protein</topology>
    </subcellularLocation>
</comment>
<feature type="transmembrane region" description="Helical" evidence="5">
    <location>
        <begin position="12"/>
        <end position="37"/>
    </location>
</feature>
<dbReference type="Pfam" id="PF07690">
    <property type="entry name" value="MFS_1"/>
    <property type="match status" value="1"/>
</dbReference>
<dbReference type="InterPro" id="IPR011701">
    <property type="entry name" value="MFS"/>
</dbReference>
<feature type="transmembrane region" description="Helical" evidence="5">
    <location>
        <begin position="477"/>
        <end position="499"/>
    </location>
</feature>
<proteinExistence type="predicted"/>
<feature type="transmembrane region" description="Helical" evidence="5">
    <location>
        <begin position="408"/>
        <end position="425"/>
    </location>
</feature>
<reference evidence="8" key="1">
    <citation type="journal article" date="2019" name="Int. J. Syst. Evol. Microbiol.">
        <title>The Global Catalogue of Microorganisms (GCM) 10K type strain sequencing project: providing services to taxonomists for standard genome sequencing and annotation.</title>
        <authorList>
            <consortium name="The Broad Institute Genomics Platform"/>
            <consortium name="The Broad Institute Genome Sequencing Center for Infectious Disease"/>
            <person name="Wu L."/>
            <person name="Ma J."/>
        </authorList>
    </citation>
    <scope>NUCLEOTIDE SEQUENCE [LARGE SCALE GENOMIC DNA]</scope>
    <source>
        <strain evidence="8">DT72</strain>
    </source>
</reference>
<evidence type="ECO:0000313" key="8">
    <source>
        <dbReference type="Proteomes" id="UP001597286"/>
    </source>
</evidence>
<dbReference type="InterPro" id="IPR020846">
    <property type="entry name" value="MFS_dom"/>
</dbReference>
<dbReference type="EMBL" id="JBHUFB010000019">
    <property type="protein sequence ID" value="MFD1814634.1"/>
    <property type="molecule type" value="Genomic_DNA"/>
</dbReference>
<feature type="transmembrane region" description="Helical" evidence="5">
    <location>
        <begin position="234"/>
        <end position="252"/>
    </location>
</feature>
<keyword evidence="2 5" id="KW-0812">Transmembrane</keyword>